<evidence type="ECO:0000313" key="5">
    <source>
        <dbReference type="EMBL" id="SHG76496.1"/>
    </source>
</evidence>
<dbReference type="PIRSF" id="PIRSF000097">
    <property type="entry name" value="AKR"/>
    <property type="match status" value="1"/>
</dbReference>
<evidence type="ECO:0000256" key="2">
    <source>
        <dbReference type="ARBA" id="ARBA00022857"/>
    </source>
</evidence>
<evidence type="ECO:0000313" key="6">
    <source>
        <dbReference type="Proteomes" id="UP000184357"/>
    </source>
</evidence>
<keyword evidence="2" id="KW-0521">NADP</keyword>
<proteinExistence type="inferred from homology"/>
<dbReference type="Gene3D" id="3.20.20.100">
    <property type="entry name" value="NADP-dependent oxidoreductase domain"/>
    <property type="match status" value="1"/>
</dbReference>
<dbReference type="PANTHER" id="PTHR43827:SF3">
    <property type="entry name" value="NADP-DEPENDENT OXIDOREDUCTASE DOMAIN-CONTAINING PROTEIN"/>
    <property type="match status" value="1"/>
</dbReference>
<comment type="similarity">
    <text evidence="1">Belongs to the aldo/keto reductase family.</text>
</comment>
<protein>
    <submittedName>
        <fullName evidence="5">Aldo/keto reductase</fullName>
    </submittedName>
</protein>
<dbReference type="Proteomes" id="UP000184357">
    <property type="component" value="Unassembled WGS sequence"/>
</dbReference>
<dbReference type="Pfam" id="PF00248">
    <property type="entry name" value="Aldo_ket_red"/>
    <property type="match status" value="1"/>
</dbReference>
<reference evidence="5 6" key="1">
    <citation type="submission" date="2016-11" db="EMBL/GenBank/DDBJ databases">
        <authorList>
            <person name="Jaros S."/>
            <person name="Januszkiewicz K."/>
            <person name="Wedrychowicz H."/>
        </authorList>
    </citation>
    <scope>NUCLEOTIDE SEQUENCE [LARGE SCALE GENOMIC DNA]</scope>
    <source>
        <strain evidence="5 6">DSM 9297</strain>
    </source>
</reference>
<name>A0A1M5MGY5_9EURY</name>
<sequence length="268" mass="29706">MSDFQRFGLGTYQLTGPQCVESVRTAVEAGYEAIDTAQGYQNEALVRAGIEAAGRDPEDLFVATKLQTDNLSYEDAYDTAHESAARLGVDAIDLLYVHWPINSYDAEETARALNDLVEEGTVDRVGLSNFRPDQLDEAREQLNVEIFAHQVECHPMLQQEELREYACEAGYWLVAYCPIARNQVADIDEIAAIAEAHDATPAQVSIAWLLAHDELAAIPKATSEAHIRDNLAATELELTDEEVATIDGLSEQHRIVDFEEAPWNQIDA</sequence>
<organism evidence="5 6">
    <name type="scientific">Halobaculum gomorrense</name>
    <dbReference type="NCBI Taxonomy" id="43928"/>
    <lineage>
        <taxon>Archaea</taxon>
        <taxon>Methanobacteriati</taxon>
        <taxon>Methanobacteriota</taxon>
        <taxon>Stenosarchaea group</taxon>
        <taxon>Halobacteria</taxon>
        <taxon>Halobacteriales</taxon>
        <taxon>Haloferacaceae</taxon>
        <taxon>Halobaculum</taxon>
    </lineage>
</organism>
<gene>
    <name evidence="5" type="ORF">SAMN05443636_1009</name>
</gene>
<dbReference type="RefSeq" id="WP_073307301.1">
    <property type="nucleotide sequence ID" value="NZ_FQWV01000002.1"/>
</dbReference>
<dbReference type="SUPFAM" id="SSF51430">
    <property type="entry name" value="NAD(P)-linked oxidoreductase"/>
    <property type="match status" value="1"/>
</dbReference>
<keyword evidence="6" id="KW-1185">Reference proteome</keyword>
<keyword evidence="3" id="KW-0560">Oxidoreductase</keyword>
<evidence type="ECO:0000256" key="3">
    <source>
        <dbReference type="ARBA" id="ARBA00023002"/>
    </source>
</evidence>
<dbReference type="PANTHER" id="PTHR43827">
    <property type="entry name" value="2,5-DIKETO-D-GLUCONIC ACID REDUCTASE"/>
    <property type="match status" value="1"/>
</dbReference>
<feature type="domain" description="NADP-dependent oxidoreductase" evidence="4">
    <location>
        <begin position="8"/>
        <end position="250"/>
    </location>
</feature>
<evidence type="ECO:0000259" key="4">
    <source>
        <dbReference type="Pfam" id="PF00248"/>
    </source>
</evidence>
<dbReference type="AlphaFoldDB" id="A0A1M5MGY5"/>
<dbReference type="GO" id="GO:0016616">
    <property type="term" value="F:oxidoreductase activity, acting on the CH-OH group of donors, NAD or NADP as acceptor"/>
    <property type="evidence" value="ECO:0007669"/>
    <property type="project" value="UniProtKB-ARBA"/>
</dbReference>
<dbReference type="InterPro" id="IPR023210">
    <property type="entry name" value="NADP_OxRdtase_dom"/>
</dbReference>
<dbReference type="InterPro" id="IPR036812">
    <property type="entry name" value="NAD(P)_OxRdtase_dom_sf"/>
</dbReference>
<dbReference type="InterPro" id="IPR020471">
    <property type="entry name" value="AKR"/>
</dbReference>
<evidence type="ECO:0000256" key="1">
    <source>
        <dbReference type="ARBA" id="ARBA00007905"/>
    </source>
</evidence>
<dbReference type="STRING" id="43928.SAMN05443636_1009"/>
<dbReference type="EMBL" id="FQWV01000002">
    <property type="protein sequence ID" value="SHG76496.1"/>
    <property type="molecule type" value="Genomic_DNA"/>
</dbReference>
<dbReference type="OrthoDB" id="275427at2157"/>
<dbReference type="PRINTS" id="PR00069">
    <property type="entry name" value="ALDKETRDTASE"/>
</dbReference>
<accession>A0A1M5MGY5</accession>